<dbReference type="Proteomes" id="UP000401081">
    <property type="component" value="Unassembled WGS sequence"/>
</dbReference>
<proteinExistence type="predicted"/>
<evidence type="ECO:0000256" key="1">
    <source>
        <dbReference type="SAM" id="MobiDB-lite"/>
    </source>
</evidence>
<feature type="region of interest" description="Disordered" evidence="1">
    <location>
        <begin position="1"/>
        <end position="28"/>
    </location>
</feature>
<name>A0A485CVG7_KLUCR</name>
<keyword evidence="3" id="KW-1185">Reference proteome</keyword>
<dbReference type="AlphaFoldDB" id="A0A485CVG7"/>
<accession>A0A485CVG7</accession>
<evidence type="ECO:0000313" key="3">
    <source>
        <dbReference type="Proteomes" id="UP000401081"/>
    </source>
</evidence>
<sequence>MEKLFTQFQTGDTDLVKPRRYGPHDPLTGNDYVIPLMN</sequence>
<reference evidence="2 3" key="1">
    <citation type="submission" date="2019-03" db="EMBL/GenBank/DDBJ databases">
        <authorList>
            <consortium name="Pathogen Informatics"/>
        </authorList>
    </citation>
    <scope>NUCLEOTIDE SEQUENCE [LARGE SCALE GENOMIC DNA]</scope>
    <source>
        <strain evidence="2 3">NCTC12993</strain>
    </source>
</reference>
<dbReference type="EMBL" id="CAADJD010000029">
    <property type="protein sequence ID" value="VFS88471.1"/>
    <property type="molecule type" value="Genomic_DNA"/>
</dbReference>
<gene>
    <name evidence="2" type="ORF">NCTC12993_07078</name>
</gene>
<evidence type="ECO:0000313" key="2">
    <source>
        <dbReference type="EMBL" id="VFS88471.1"/>
    </source>
</evidence>
<feature type="compositionally biased region" description="Polar residues" evidence="1">
    <location>
        <begin position="1"/>
        <end position="12"/>
    </location>
</feature>
<organism evidence="2 3">
    <name type="scientific">Kluyvera cryocrescens</name>
    <name type="common">Kluyvera citrophila</name>
    <dbReference type="NCBI Taxonomy" id="580"/>
    <lineage>
        <taxon>Bacteria</taxon>
        <taxon>Pseudomonadati</taxon>
        <taxon>Pseudomonadota</taxon>
        <taxon>Gammaproteobacteria</taxon>
        <taxon>Enterobacterales</taxon>
        <taxon>Enterobacteriaceae</taxon>
        <taxon>Kluyvera</taxon>
    </lineage>
</organism>
<protein>
    <submittedName>
        <fullName evidence="2">Uncharacterized protein</fullName>
    </submittedName>
</protein>